<evidence type="ECO:0000313" key="4">
    <source>
        <dbReference type="EMBL" id="THD07079.1"/>
    </source>
</evidence>
<dbReference type="Pfam" id="PF09990">
    <property type="entry name" value="DUF2231"/>
    <property type="match status" value="1"/>
</dbReference>
<dbReference type="InterPro" id="IPR019251">
    <property type="entry name" value="DUF2231_TM"/>
</dbReference>
<evidence type="ECO:0000256" key="1">
    <source>
        <dbReference type="SAM" id="Phobius"/>
    </source>
</evidence>
<sequence>MRHPLHPALVHFPVACWSLATAADLASLAFGEPAWRFAGIVLLTGIGFSIPAMLAGFLELARLGPDSPAIKDVNRHMLMVMCALACYVTSLFLRLHGTTLIAPGLLSIGLSMLGFLCLGVAGWLGGKLVYGHRLGVSPPDETSG</sequence>
<keyword evidence="1" id="KW-0812">Transmembrane</keyword>
<feature type="chain" id="PRO_5020226976" description="DUF2231 domain-containing protein" evidence="2">
    <location>
        <begin position="23"/>
        <end position="144"/>
    </location>
</feature>
<reference evidence="4 5" key="1">
    <citation type="submission" date="2017-02" db="EMBL/GenBank/DDBJ databases">
        <title>Whole genome sequencing of Rhodanobacter lindaniclasticus DSM 17932.</title>
        <authorList>
            <person name="Kumar S."/>
            <person name="Patil P."/>
            <person name="Patil P.B."/>
        </authorList>
    </citation>
    <scope>NUCLEOTIDE SEQUENCE [LARGE SCALE GENOMIC DNA]</scope>
    <source>
        <strain evidence="4 5">DSM 17932</strain>
    </source>
</reference>
<dbReference type="Proteomes" id="UP000306317">
    <property type="component" value="Unassembled WGS sequence"/>
</dbReference>
<evidence type="ECO:0000313" key="5">
    <source>
        <dbReference type="Proteomes" id="UP000306317"/>
    </source>
</evidence>
<evidence type="ECO:0000256" key="2">
    <source>
        <dbReference type="SAM" id="SignalP"/>
    </source>
</evidence>
<keyword evidence="1" id="KW-0472">Membrane</keyword>
<proteinExistence type="predicted"/>
<feature type="transmembrane region" description="Helical" evidence="1">
    <location>
        <begin position="38"/>
        <end position="58"/>
    </location>
</feature>
<evidence type="ECO:0000259" key="3">
    <source>
        <dbReference type="Pfam" id="PF09990"/>
    </source>
</evidence>
<feature type="transmembrane region" description="Helical" evidence="1">
    <location>
        <begin position="101"/>
        <end position="124"/>
    </location>
</feature>
<dbReference type="RefSeq" id="WP_136258689.1">
    <property type="nucleotide sequence ID" value="NZ_MWIO01000029.1"/>
</dbReference>
<gene>
    <name evidence="4" type="ORF">B1991_10545</name>
</gene>
<comment type="caution">
    <text evidence="4">The sequence shown here is derived from an EMBL/GenBank/DDBJ whole genome shotgun (WGS) entry which is preliminary data.</text>
</comment>
<feature type="transmembrane region" description="Helical" evidence="1">
    <location>
        <begin position="78"/>
        <end position="95"/>
    </location>
</feature>
<dbReference type="AlphaFoldDB" id="A0A4S3KF48"/>
<keyword evidence="1" id="KW-1133">Transmembrane helix</keyword>
<dbReference type="EMBL" id="MWIO01000029">
    <property type="protein sequence ID" value="THD07079.1"/>
    <property type="molecule type" value="Genomic_DNA"/>
</dbReference>
<protein>
    <recommendedName>
        <fullName evidence="3">DUF2231 domain-containing protein</fullName>
    </recommendedName>
</protein>
<keyword evidence="2" id="KW-0732">Signal</keyword>
<feature type="domain" description="DUF2231" evidence="3">
    <location>
        <begin position="2"/>
        <end position="137"/>
    </location>
</feature>
<organism evidence="4 5">
    <name type="scientific">Rhodanobacter lindaniclasticus</name>
    <dbReference type="NCBI Taxonomy" id="75310"/>
    <lineage>
        <taxon>Bacteria</taxon>
        <taxon>Pseudomonadati</taxon>
        <taxon>Pseudomonadota</taxon>
        <taxon>Gammaproteobacteria</taxon>
        <taxon>Lysobacterales</taxon>
        <taxon>Rhodanobacteraceae</taxon>
        <taxon>Rhodanobacter</taxon>
    </lineage>
</organism>
<name>A0A4S3KF48_9GAMM</name>
<feature type="signal peptide" evidence="2">
    <location>
        <begin position="1"/>
        <end position="22"/>
    </location>
</feature>
<dbReference type="OrthoDB" id="2873672at2"/>
<accession>A0A4S3KF48</accession>
<keyword evidence="5" id="KW-1185">Reference proteome</keyword>